<name>A0AAV7RLD5_PLEWA</name>
<keyword evidence="2" id="KW-1185">Reference proteome</keyword>
<reference evidence="1" key="1">
    <citation type="journal article" date="2022" name="bioRxiv">
        <title>Sequencing and chromosome-scale assembly of the giantPleurodeles waltlgenome.</title>
        <authorList>
            <person name="Brown T."/>
            <person name="Elewa A."/>
            <person name="Iarovenko S."/>
            <person name="Subramanian E."/>
            <person name="Araus A.J."/>
            <person name="Petzold A."/>
            <person name="Susuki M."/>
            <person name="Suzuki K.-i.T."/>
            <person name="Hayashi T."/>
            <person name="Toyoda A."/>
            <person name="Oliveira C."/>
            <person name="Osipova E."/>
            <person name="Leigh N.D."/>
            <person name="Simon A."/>
            <person name="Yun M.H."/>
        </authorList>
    </citation>
    <scope>NUCLEOTIDE SEQUENCE</scope>
    <source>
        <strain evidence="1">20211129_DDA</strain>
        <tissue evidence="1">Liver</tissue>
    </source>
</reference>
<gene>
    <name evidence="1" type="ORF">NDU88_004748</name>
</gene>
<dbReference type="AlphaFoldDB" id="A0AAV7RLD5"/>
<proteinExistence type="predicted"/>
<protein>
    <submittedName>
        <fullName evidence="1">Uncharacterized protein</fullName>
    </submittedName>
</protein>
<sequence length="125" mass="14459">MAPEVIMDFLDQVDVPKVTGEQHALLKENLLEDTFWEALWQLPRGKVPGPDSFLEEWYQQYRAQLFPRLLETLQEEQQSEILPISMCVVMIIMIPNLEKDPADPPHIVGGWRHCLIHVNAVKCVL</sequence>
<evidence type="ECO:0000313" key="2">
    <source>
        <dbReference type="Proteomes" id="UP001066276"/>
    </source>
</evidence>
<accession>A0AAV7RLD5</accession>
<evidence type="ECO:0000313" key="1">
    <source>
        <dbReference type="EMBL" id="KAJ1151969.1"/>
    </source>
</evidence>
<comment type="caution">
    <text evidence="1">The sequence shown here is derived from an EMBL/GenBank/DDBJ whole genome shotgun (WGS) entry which is preliminary data.</text>
</comment>
<dbReference type="Proteomes" id="UP001066276">
    <property type="component" value="Chromosome 5"/>
</dbReference>
<organism evidence="1 2">
    <name type="scientific">Pleurodeles waltl</name>
    <name type="common">Iberian ribbed newt</name>
    <dbReference type="NCBI Taxonomy" id="8319"/>
    <lineage>
        <taxon>Eukaryota</taxon>
        <taxon>Metazoa</taxon>
        <taxon>Chordata</taxon>
        <taxon>Craniata</taxon>
        <taxon>Vertebrata</taxon>
        <taxon>Euteleostomi</taxon>
        <taxon>Amphibia</taxon>
        <taxon>Batrachia</taxon>
        <taxon>Caudata</taxon>
        <taxon>Salamandroidea</taxon>
        <taxon>Salamandridae</taxon>
        <taxon>Pleurodelinae</taxon>
        <taxon>Pleurodeles</taxon>
    </lineage>
</organism>
<dbReference type="EMBL" id="JANPWB010000009">
    <property type="protein sequence ID" value="KAJ1151969.1"/>
    <property type="molecule type" value="Genomic_DNA"/>
</dbReference>